<reference evidence="2 3" key="1">
    <citation type="submission" date="2019-07" db="EMBL/GenBank/DDBJ databases">
        <title>Hymenobacter sp. straun FUR1 Genome sequencing and assembly.</title>
        <authorList>
            <person name="Chhetri G."/>
        </authorList>
    </citation>
    <scope>NUCLEOTIDE SEQUENCE [LARGE SCALE GENOMIC DNA]</scope>
    <source>
        <strain evidence="2 3">Fur1</strain>
    </source>
</reference>
<dbReference type="AlphaFoldDB" id="A0A558C4I9"/>
<evidence type="ECO:0000313" key="2">
    <source>
        <dbReference type="EMBL" id="TVT43698.1"/>
    </source>
</evidence>
<dbReference type="InterPro" id="IPR004864">
    <property type="entry name" value="LEA_2"/>
</dbReference>
<evidence type="ECO:0000313" key="3">
    <source>
        <dbReference type="Proteomes" id="UP000317624"/>
    </source>
</evidence>
<protein>
    <recommendedName>
        <fullName evidence="1">Late embryogenesis abundant protein LEA-2 subgroup domain-containing protein</fullName>
    </recommendedName>
</protein>
<organism evidence="2 3">
    <name type="scientific">Hymenobacter setariae</name>
    <dbReference type="NCBI Taxonomy" id="2594794"/>
    <lineage>
        <taxon>Bacteria</taxon>
        <taxon>Pseudomonadati</taxon>
        <taxon>Bacteroidota</taxon>
        <taxon>Cytophagia</taxon>
        <taxon>Cytophagales</taxon>
        <taxon>Hymenobacteraceae</taxon>
        <taxon>Hymenobacter</taxon>
    </lineage>
</organism>
<dbReference type="SUPFAM" id="SSF117070">
    <property type="entry name" value="LEA14-like"/>
    <property type="match status" value="1"/>
</dbReference>
<name>A0A558C4I9_9BACT</name>
<keyword evidence="3" id="KW-1185">Reference proteome</keyword>
<dbReference type="Pfam" id="PF03168">
    <property type="entry name" value="LEA_2"/>
    <property type="match status" value="1"/>
</dbReference>
<accession>A0A558C4I9</accession>
<gene>
    <name evidence="2" type="ORF">FNT36_06330</name>
</gene>
<dbReference type="EMBL" id="VMRJ01000001">
    <property type="protein sequence ID" value="TVT43698.1"/>
    <property type="molecule type" value="Genomic_DNA"/>
</dbReference>
<evidence type="ECO:0000259" key="1">
    <source>
        <dbReference type="Pfam" id="PF03168"/>
    </source>
</evidence>
<feature type="domain" description="Late embryogenesis abundant protein LEA-2 subgroup" evidence="1">
    <location>
        <begin position="101"/>
        <end position="200"/>
    </location>
</feature>
<dbReference type="PROSITE" id="PS51257">
    <property type="entry name" value="PROKAR_LIPOPROTEIN"/>
    <property type="match status" value="1"/>
</dbReference>
<dbReference type="Gene3D" id="2.60.40.1820">
    <property type="match status" value="1"/>
</dbReference>
<sequence>MDARQLISMTSATQLSIRFAPSLLLGGVLLTMASCALHEATPGGLARREPEFRVRAVEEASLNGLNVLPLHVPADLDLPRRNQIIAGYVNKQLPLRVRLQLNAYNPNPAPTTITGVVYTVLVDGRALGTGKQAATLNVPAGDSVRVPLTFEFNTYKFLGDDALPALRNFALGFGDLRRQRVTLQVRPLGRTPKGHMSAPIAHAALAYDGAATSK</sequence>
<dbReference type="Proteomes" id="UP000317624">
    <property type="component" value="Unassembled WGS sequence"/>
</dbReference>
<dbReference type="OrthoDB" id="3231571at2"/>
<proteinExistence type="predicted"/>
<comment type="caution">
    <text evidence="2">The sequence shown here is derived from an EMBL/GenBank/DDBJ whole genome shotgun (WGS) entry which is preliminary data.</text>
</comment>